<evidence type="ECO:0000256" key="1">
    <source>
        <dbReference type="SAM" id="SignalP"/>
    </source>
</evidence>
<proteinExistence type="predicted"/>
<evidence type="ECO:0000313" key="2">
    <source>
        <dbReference type="EMBL" id="CAG9570772.1"/>
    </source>
</evidence>
<name>A0A8J2W5Z9_9NEOP</name>
<dbReference type="EMBL" id="CAKASE010000066">
    <property type="protein sequence ID" value="CAG9570772.1"/>
    <property type="molecule type" value="Genomic_DNA"/>
</dbReference>
<feature type="chain" id="PRO_5035315916" evidence="1">
    <location>
        <begin position="16"/>
        <end position="83"/>
    </location>
</feature>
<feature type="signal peptide" evidence="1">
    <location>
        <begin position="1"/>
        <end position="15"/>
    </location>
</feature>
<comment type="caution">
    <text evidence="2">The sequence shown here is derived from an EMBL/GenBank/DDBJ whole genome shotgun (WGS) entry which is preliminary data.</text>
</comment>
<dbReference type="OrthoDB" id="7437848at2759"/>
<protein>
    <submittedName>
        <fullName evidence="2">(African queen) hypothetical protein</fullName>
    </submittedName>
</protein>
<gene>
    <name evidence="2" type="ORF">DCHRY22_LOCUS9445</name>
</gene>
<accession>A0A8J2W5Z9</accession>
<sequence length="83" mass="8617">MEAYIVFLLITATLAVPYEKQNIPANAPGIGFRNARNDSGIHFGFNATGPSNNTLDQGFGTAFSGDGCPTGKAKVHGVCATVD</sequence>
<reference evidence="2" key="1">
    <citation type="submission" date="2021-09" db="EMBL/GenBank/DDBJ databases">
        <authorList>
            <person name="Martin H S."/>
        </authorList>
    </citation>
    <scope>NUCLEOTIDE SEQUENCE</scope>
</reference>
<evidence type="ECO:0000313" key="3">
    <source>
        <dbReference type="Proteomes" id="UP000789524"/>
    </source>
</evidence>
<dbReference type="Proteomes" id="UP000789524">
    <property type="component" value="Unassembled WGS sequence"/>
</dbReference>
<organism evidence="2 3">
    <name type="scientific">Danaus chrysippus</name>
    <name type="common">African queen</name>
    <dbReference type="NCBI Taxonomy" id="151541"/>
    <lineage>
        <taxon>Eukaryota</taxon>
        <taxon>Metazoa</taxon>
        <taxon>Ecdysozoa</taxon>
        <taxon>Arthropoda</taxon>
        <taxon>Hexapoda</taxon>
        <taxon>Insecta</taxon>
        <taxon>Pterygota</taxon>
        <taxon>Neoptera</taxon>
        <taxon>Endopterygota</taxon>
        <taxon>Lepidoptera</taxon>
        <taxon>Glossata</taxon>
        <taxon>Ditrysia</taxon>
        <taxon>Papilionoidea</taxon>
        <taxon>Nymphalidae</taxon>
        <taxon>Danainae</taxon>
        <taxon>Danaini</taxon>
        <taxon>Danaina</taxon>
        <taxon>Danaus</taxon>
        <taxon>Anosia</taxon>
    </lineage>
</organism>
<keyword evidence="3" id="KW-1185">Reference proteome</keyword>
<dbReference type="AlphaFoldDB" id="A0A8J2W5Z9"/>
<keyword evidence="1" id="KW-0732">Signal</keyword>